<feature type="domain" description="FAD-binding PCMH-type" evidence="1">
    <location>
        <begin position="10"/>
        <end position="103"/>
    </location>
</feature>
<name>A0A382LLK2_9ZZZZ</name>
<dbReference type="InterPro" id="IPR016166">
    <property type="entry name" value="FAD-bd_PCMH"/>
</dbReference>
<dbReference type="PROSITE" id="PS51387">
    <property type="entry name" value="FAD_PCMH"/>
    <property type="match status" value="1"/>
</dbReference>
<feature type="non-terminal residue" evidence="2">
    <location>
        <position position="103"/>
    </location>
</feature>
<dbReference type="Gene3D" id="3.30.465.10">
    <property type="match status" value="1"/>
</dbReference>
<dbReference type="SUPFAM" id="SSF56176">
    <property type="entry name" value="FAD-binding/transporter-associated domain-like"/>
    <property type="match status" value="1"/>
</dbReference>
<sequence length="103" mass="11333">MQNANFSQIDGVIPKEVIAPSLVSEIQNFLDHAVKKKMSIIPAGNGSKLSIGNPPGQIDFLLTMKKFDKVIEYIPDDLTITVGSRMLLKDVQEILADNNQLLP</sequence>
<dbReference type="InterPro" id="IPR036318">
    <property type="entry name" value="FAD-bd_PCMH-like_sf"/>
</dbReference>
<dbReference type="AlphaFoldDB" id="A0A382LLK2"/>
<evidence type="ECO:0000259" key="1">
    <source>
        <dbReference type="PROSITE" id="PS51387"/>
    </source>
</evidence>
<evidence type="ECO:0000313" key="2">
    <source>
        <dbReference type="EMBL" id="SVC36665.1"/>
    </source>
</evidence>
<dbReference type="Pfam" id="PF01565">
    <property type="entry name" value="FAD_binding_4"/>
    <property type="match status" value="1"/>
</dbReference>
<accession>A0A382LLK2</accession>
<dbReference type="InterPro" id="IPR006094">
    <property type="entry name" value="Oxid_FAD_bind_N"/>
</dbReference>
<dbReference type="InterPro" id="IPR016169">
    <property type="entry name" value="FAD-bd_PCMH_sub2"/>
</dbReference>
<gene>
    <name evidence="2" type="ORF">METZ01_LOCUS289519</name>
</gene>
<organism evidence="2">
    <name type="scientific">marine metagenome</name>
    <dbReference type="NCBI Taxonomy" id="408172"/>
    <lineage>
        <taxon>unclassified sequences</taxon>
        <taxon>metagenomes</taxon>
        <taxon>ecological metagenomes</taxon>
    </lineage>
</organism>
<reference evidence="2" key="1">
    <citation type="submission" date="2018-05" db="EMBL/GenBank/DDBJ databases">
        <authorList>
            <person name="Lanie J.A."/>
            <person name="Ng W.-L."/>
            <person name="Kazmierczak K.M."/>
            <person name="Andrzejewski T.M."/>
            <person name="Davidsen T.M."/>
            <person name="Wayne K.J."/>
            <person name="Tettelin H."/>
            <person name="Glass J.I."/>
            <person name="Rusch D."/>
            <person name="Podicherti R."/>
            <person name="Tsui H.-C.T."/>
            <person name="Winkler M.E."/>
        </authorList>
    </citation>
    <scope>NUCLEOTIDE SEQUENCE</scope>
</reference>
<dbReference type="GO" id="GO:0071949">
    <property type="term" value="F:FAD binding"/>
    <property type="evidence" value="ECO:0007669"/>
    <property type="project" value="InterPro"/>
</dbReference>
<protein>
    <recommendedName>
        <fullName evidence="1">FAD-binding PCMH-type domain-containing protein</fullName>
    </recommendedName>
</protein>
<dbReference type="EMBL" id="UINC01087363">
    <property type="protein sequence ID" value="SVC36665.1"/>
    <property type="molecule type" value="Genomic_DNA"/>
</dbReference>
<proteinExistence type="predicted"/>